<keyword evidence="3" id="KW-1185">Reference proteome</keyword>
<reference evidence="2" key="1">
    <citation type="submission" date="2020-09" db="EMBL/GenBank/DDBJ databases">
        <authorList>
            <person name="Blom J."/>
        </authorList>
    </citation>
    <scope>NUCLEOTIDE SEQUENCE</scope>
    <source>
        <strain evidence="2">No.713</strain>
    </source>
</reference>
<dbReference type="EMBL" id="LR882967">
    <property type="protein sequence ID" value="CAD5966185.1"/>
    <property type="molecule type" value="Genomic_DNA"/>
</dbReference>
<protein>
    <submittedName>
        <fullName evidence="2">Uncharacterized protein</fullName>
    </submittedName>
</protein>
<dbReference type="RefSeq" id="WP_254174283.1">
    <property type="nucleotide sequence ID" value="NZ_LR882967.1"/>
</dbReference>
<dbReference type="AlphaFoldDB" id="A0A9W4CNW3"/>
<evidence type="ECO:0000313" key="2">
    <source>
        <dbReference type="EMBL" id="CAD5966185.1"/>
    </source>
</evidence>
<name>A0A9W4CNW3_9CYAN</name>
<dbReference type="KEGG" id="ppsu:NO713_03518"/>
<keyword evidence="1" id="KW-0175">Coiled coil</keyword>
<sequence>MFDLSKINIIKTDQQRNSSYAFVGLQRNKETDRLEFWLPLGFDDFDHTDFNLVKGFFFKMYRTFKTYLQRKQNYMQRKNITINRDGIIENENGFSFINENNEQVVFYGKLNSLDKILEGYDELRISSLEKKQMRSQEIDYSKIHRYMHQAIYLDHDVIYIDEMNIAKNILVKESPPILQLFCFIYTEIKRELEELENISDRAAELAEEFKENYLQPNSSLFGEDTFAETVDILKETLEDIDTKTAYKDDDYWHFFEAVEAFLYGERQEDNEGIYWGFKTFYDIWEDMCQTYVLNTPEYKERAIFADVKGRLENYLRDNNYRVNPFEFKLNNLERSGLRPDLVLKEKEKRIEDFYTDNSIGYKQGRRAYGVRFNNYEYLRNNYPEILDEFDKVCQKEPNHKTGGTFQYMFSEDLKCFEQFVLDKIGYISLFYITIIDYKYMRISDYESYSPYENGENKVKDDIQKQLIYEWTVQQNWKAKTESEFWIPYFSNDPLEFEKIPPLKVNNTHFNKSQIKLVKINFKILQDFYIKQGLL</sequence>
<organism evidence="2 3">
    <name type="scientific">Planktothrix pseudagardhii</name>
    <dbReference type="NCBI Taxonomy" id="132604"/>
    <lineage>
        <taxon>Bacteria</taxon>
        <taxon>Bacillati</taxon>
        <taxon>Cyanobacteriota</taxon>
        <taxon>Cyanophyceae</taxon>
        <taxon>Oscillatoriophycideae</taxon>
        <taxon>Oscillatoriales</taxon>
        <taxon>Microcoleaceae</taxon>
        <taxon>Planktothrix</taxon>
    </lineage>
</organism>
<feature type="coiled-coil region" evidence="1">
    <location>
        <begin position="185"/>
        <end position="212"/>
    </location>
</feature>
<gene>
    <name evidence="2" type="ORF">NO713_03518</name>
</gene>
<proteinExistence type="predicted"/>
<accession>A0A9W4CNW3</accession>
<evidence type="ECO:0000313" key="3">
    <source>
        <dbReference type="Proteomes" id="UP001153719"/>
    </source>
</evidence>
<dbReference type="Proteomes" id="UP001153719">
    <property type="component" value="Chromosome"/>
</dbReference>
<evidence type="ECO:0000256" key="1">
    <source>
        <dbReference type="SAM" id="Coils"/>
    </source>
</evidence>